<dbReference type="InterPro" id="IPR013325">
    <property type="entry name" value="RNA_pol_sigma_r2"/>
</dbReference>
<keyword evidence="3" id="KW-0731">Sigma factor</keyword>
<evidence type="ECO:0000256" key="2">
    <source>
        <dbReference type="ARBA" id="ARBA00023015"/>
    </source>
</evidence>
<evidence type="ECO:0000256" key="3">
    <source>
        <dbReference type="ARBA" id="ARBA00023082"/>
    </source>
</evidence>
<dbReference type="Gene3D" id="1.10.1740.10">
    <property type="match status" value="1"/>
</dbReference>
<dbReference type="OrthoDB" id="1056775at2"/>
<evidence type="ECO:0000256" key="1">
    <source>
        <dbReference type="ARBA" id="ARBA00010641"/>
    </source>
</evidence>
<dbReference type="InterPro" id="IPR013324">
    <property type="entry name" value="RNA_pol_sigma_r3/r4-like"/>
</dbReference>
<dbReference type="InterPro" id="IPR014284">
    <property type="entry name" value="RNA_pol_sigma-70_dom"/>
</dbReference>
<dbReference type="PANTHER" id="PTHR43133">
    <property type="entry name" value="RNA POLYMERASE ECF-TYPE SIGMA FACTO"/>
    <property type="match status" value="1"/>
</dbReference>
<feature type="domain" description="RNA polymerase sigma-70 region 2" evidence="5">
    <location>
        <begin position="21"/>
        <end position="88"/>
    </location>
</feature>
<gene>
    <name evidence="7" type="ORF">EDB95_1117</name>
</gene>
<dbReference type="Pfam" id="PF04542">
    <property type="entry name" value="Sigma70_r2"/>
    <property type="match status" value="1"/>
</dbReference>
<proteinExistence type="inferred from homology"/>
<keyword evidence="2" id="KW-0805">Transcription regulation</keyword>
<organism evidence="7 8">
    <name type="scientific">Dinghuibacter silviterrae</name>
    <dbReference type="NCBI Taxonomy" id="1539049"/>
    <lineage>
        <taxon>Bacteria</taxon>
        <taxon>Pseudomonadati</taxon>
        <taxon>Bacteroidota</taxon>
        <taxon>Chitinophagia</taxon>
        <taxon>Chitinophagales</taxon>
        <taxon>Chitinophagaceae</taxon>
        <taxon>Dinghuibacter</taxon>
    </lineage>
</organism>
<evidence type="ECO:0000313" key="8">
    <source>
        <dbReference type="Proteomes" id="UP000294498"/>
    </source>
</evidence>
<dbReference type="InterPro" id="IPR007627">
    <property type="entry name" value="RNA_pol_sigma70_r2"/>
</dbReference>
<dbReference type="EMBL" id="SODV01000001">
    <property type="protein sequence ID" value="TDX00100.1"/>
    <property type="molecule type" value="Genomic_DNA"/>
</dbReference>
<dbReference type="SUPFAM" id="SSF88946">
    <property type="entry name" value="Sigma2 domain of RNA polymerase sigma factors"/>
    <property type="match status" value="1"/>
</dbReference>
<dbReference type="PANTHER" id="PTHR43133:SF46">
    <property type="entry name" value="RNA POLYMERASE SIGMA-70 FACTOR ECF SUBFAMILY"/>
    <property type="match status" value="1"/>
</dbReference>
<dbReference type="GO" id="GO:0016987">
    <property type="term" value="F:sigma factor activity"/>
    <property type="evidence" value="ECO:0007669"/>
    <property type="project" value="UniProtKB-KW"/>
</dbReference>
<dbReference type="InterPro" id="IPR036388">
    <property type="entry name" value="WH-like_DNA-bd_sf"/>
</dbReference>
<dbReference type="NCBIfam" id="TIGR02937">
    <property type="entry name" value="sigma70-ECF"/>
    <property type="match status" value="1"/>
</dbReference>
<protein>
    <submittedName>
        <fullName evidence="7">RNA polymerase sigma-70 factor (ECF subfamily)</fullName>
    </submittedName>
</protein>
<evidence type="ECO:0000259" key="5">
    <source>
        <dbReference type="Pfam" id="PF04542"/>
    </source>
</evidence>
<keyword evidence="8" id="KW-1185">Reference proteome</keyword>
<comment type="similarity">
    <text evidence="1">Belongs to the sigma-70 factor family. ECF subfamily.</text>
</comment>
<dbReference type="InterPro" id="IPR013249">
    <property type="entry name" value="RNA_pol_sigma70_r4_t2"/>
</dbReference>
<dbReference type="Gene3D" id="1.10.10.10">
    <property type="entry name" value="Winged helix-like DNA-binding domain superfamily/Winged helix DNA-binding domain"/>
    <property type="match status" value="1"/>
</dbReference>
<dbReference type="SUPFAM" id="SSF88659">
    <property type="entry name" value="Sigma3 and sigma4 domains of RNA polymerase sigma factors"/>
    <property type="match status" value="1"/>
</dbReference>
<accession>A0A4R8DPQ0</accession>
<dbReference type="InterPro" id="IPR039425">
    <property type="entry name" value="RNA_pol_sigma-70-like"/>
</dbReference>
<sequence length="197" mass="22943">MTEDVLLQGCLHKDAAAQQEFYNRYSPKMLSVCYRFAKNREDAEDMLQEGFIRIFSQIHQFQHKGALEGWIRKIIVHTCINLLKKNKKFSENVDIQYAQHLSVREEAVPAVIQAKQVIECIRMLPIGYRTVLNLFAIEGYNHKEIAEMLDIEESTSRSQYTRAKAMLEDILIRKRIILAPPEKSDKSEKTDKRLTAQ</sequence>
<evidence type="ECO:0000313" key="7">
    <source>
        <dbReference type="EMBL" id="TDX00100.1"/>
    </source>
</evidence>
<dbReference type="GO" id="GO:0003677">
    <property type="term" value="F:DNA binding"/>
    <property type="evidence" value="ECO:0007669"/>
    <property type="project" value="InterPro"/>
</dbReference>
<comment type="caution">
    <text evidence="7">The sequence shown here is derived from an EMBL/GenBank/DDBJ whole genome shotgun (WGS) entry which is preliminary data.</text>
</comment>
<name>A0A4R8DPQ0_9BACT</name>
<keyword evidence="4" id="KW-0804">Transcription</keyword>
<dbReference type="AlphaFoldDB" id="A0A4R8DPQ0"/>
<evidence type="ECO:0000259" key="6">
    <source>
        <dbReference type="Pfam" id="PF08281"/>
    </source>
</evidence>
<dbReference type="GO" id="GO:0006352">
    <property type="term" value="P:DNA-templated transcription initiation"/>
    <property type="evidence" value="ECO:0007669"/>
    <property type="project" value="InterPro"/>
</dbReference>
<dbReference type="Pfam" id="PF08281">
    <property type="entry name" value="Sigma70_r4_2"/>
    <property type="match status" value="1"/>
</dbReference>
<reference evidence="7 8" key="1">
    <citation type="submission" date="2019-03" db="EMBL/GenBank/DDBJ databases">
        <title>Genomic Encyclopedia of Type Strains, Phase IV (KMG-IV): sequencing the most valuable type-strain genomes for metagenomic binning, comparative biology and taxonomic classification.</title>
        <authorList>
            <person name="Goeker M."/>
        </authorList>
    </citation>
    <scope>NUCLEOTIDE SEQUENCE [LARGE SCALE GENOMIC DNA]</scope>
    <source>
        <strain evidence="7 8">DSM 100059</strain>
    </source>
</reference>
<dbReference type="RefSeq" id="WP_133991370.1">
    <property type="nucleotide sequence ID" value="NZ_SODV01000001.1"/>
</dbReference>
<dbReference type="Proteomes" id="UP000294498">
    <property type="component" value="Unassembled WGS sequence"/>
</dbReference>
<evidence type="ECO:0000256" key="4">
    <source>
        <dbReference type="ARBA" id="ARBA00023163"/>
    </source>
</evidence>
<feature type="domain" description="RNA polymerase sigma factor 70 region 4 type 2" evidence="6">
    <location>
        <begin position="116"/>
        <end position="167"/>
    </location>
</feature>